<organism evidence="2 3">
    <name type="scientific">Multifurca ochricompacta</name>
    <dbReference type="NCBI Taxonomy" id="376703"/>
    <lineage>
        <taxon>Eukaryota</taxon>
        <taxon>Fungi</taxon>
        <taxon>Dikarya</taxon>
        <taxon>Basidiomycota</taxon>
        <taxon>Agaricomycotina</taxon>
        <taxon>Agaricomycetes</taxon>
        <taxon>Russulales</taxon>
        <taxon>Russulaceae</taxon>
        <taxon>Multifurca</taxon>
    </lineage>
</organism>
<gene>
    <name evidence="2" type="ORF">B0F90DRAFT_247169</name>
</gene>
<protein>
    <submittedName>
        <fullName evidence="2">Uncharacterized protein</fullName>
    </submittedName>
</protein>
<dbReference type="Proteomes" id="UP001203297">
    <property type="component" value="Unassembled WGS sequence"/>
</dbReference>
<keyword evidence="3" id="KW-1185">Reference proteome</keyword>
<proteinExistence type="predicted"/>
<evidence type="ECO:0000313" key="3">
    <source>
        <dbReference type="Proteomes" id="UP001203297"/>
    </source>
</evidence>
<name>A0AAD4M4I9_9AGAM</name>
<reference evidence="2" key="1">
    <citation type="journal article" date="2022" name="New Phytol.">
        <title>Evolutionary transition to the ectomycorrhizal habit in the genomes of a hyperdiverse lineage of mushroom-forming fungi.</title>
        <authorList>
            <person name="Looney B."/>
            <person name="Miyauchi S."/>
            <person name="Morin E."/>
            <person name="Drula E."/>
            <person name="Courty P.E."/>
            <person name="Kohler A."/>
            <person name="Kuo A."/>
            <person name="LaButti K."/>
            <person name="Pangilinan J."/>
            <person name="Lipzen A."/>
            <person name="Riley R."/>
            <person name="Andreopoulos W."/>
            <person name="He G."/>
            <person name="Johnson J."/>
            <person name="Nolan M."/>
            <person name="Tritt A."/>
            <person name="Barry K.W."/>
            <person name="Grigoriev I.V."/>
            <person name="Nagy L.G."/>
            <person name="Hibbett D."/>
            <person name="Henrissat B."/>
            <person name="Matheny P.B."/>
            <person name="Labbe J."/>
            <person name="Martin F.M."/>
        </authorList>
    </citation>
    <scope>NUCLEOTIDE SEQUENCE</scope>
    <source>
        <strain evidence="2">BPL690</strain>
    </source>
</reference>
<accession>A0AAD4M4I9</accession>
<sequence>MRSPLPNSRSAGLYTFYSPSLDLPHLFQSVKGALTRSRGPSRQLASNQMSLFLPYRLTHGHSHQAGGSISVFWYNPRSSSSSRISFGSRPPPNKGSQIHRARPHLHPGRFLSQTSSPFKQFGYSALMNLPWILSFERACRRLRVVHVPTVA</sequence>
<comment type="caution">
    <text evidence="2">The sequence shown here is derived from an EMBL/GenBank/DDBJ whole genome shotgun (WGS) entry which is preliminary data.</text>
</comment>
<evidence type="ECO:0000313" key="2">
    <source>
        <dbReference type="EMBL" id="KAI0301774.1"/>
    </source>
</evidence>
<dbReference type="AlphaFoldDB" id="A0AAD4M4I9"/>
<feature type="region of interest" description="Disordered" evidence="1">
    <location>
        <begin position="82"/>
        <end position="101"/>
    </location>
</feature>
<evidence type="ECO:0000256" key="1">
    <source>
        <dbReference type="SAM" id="MobiDB-lite"/>
    </source>
</evidence>
<dbReference type="EMBL" id="WTXG01000012">
    <property type="protein sequence ID" value="KAI0301774.1"/>
    <property type="molecule type" value="Genomic_DNA"/>
</dbReference>